<dbReference type="Gene3D" id="3.40.630.30">
    <property type="match status" value="1"/>
</dbReference>
<gene>
    <name evidence="3" type="ORF">FHU37_005327</name>
</gene>
<organism evidence="3 4">
    <name type="scientific">Allostreptomyces psammosilenae</name>
    <dbReference type="NCBI Taxonomy" id="1892865"/>
    <lineage>
        <taxon>Bacteria</taxon>
        <taxon>Bacillati</taxon>
        <taxon>Actinomycetota</taxon>
        <taxon>Actinomycetes</taxon>
        <taxon>Kitasatosporales</taxon>
        <taxon>Streptomycetaceae</taxon>
        <taxon>Allostreptomyces</taxon>
    </lineage>
</organism>
<evidence type="ECO:0000259" key="2">
    <source>
        <dbReference type="PROSITE" id="PS51186"/>
    </source>
</evidence>
<dbReference type="InterPro" id="IPR016181">
    <property type="entry name" value="Acyl_CoA_acyltransferase"/>
</dbReference>
<dbReference type="RefSeq" id="WP_179817136.1">
    <property type="nucleotide sequence ID" value="NZ_JACBZD010000002.1"/>
</dbReference>
<reference evidence="3 4" key="1">
    <citation type="submission" date="2020-07" db="EMBL/GenBank/DDBJ databases">
        <title>Sequencing the genomes of 1000 actinobacteria strains.</title>
        <authorList>
            <person name="Klenk H.-P."/>
        </authorList>
    </citation>
    <scope>NUCLEOTIDE SEQUENCE [LARGE SCALE GENOMIC DNA]</scope>
    <source>
        <strain evidence="3 4">DSM 42178</strain>
    </source>
</reference>
<proteinExistence type="predicted"/>
<evidence type="ECO:0000256" key="1">
    <source>
        <dbReference type="SAM" id="MobiDB-lite"/>
    </source>
</evidence>
<feature type="domain" description="N-acetyltransferase" evidence="2">
    <location>
        <begin position="265"/>
        <end position="413"/>
    </location>
</feature>
<dbReference type="SUPFAM" id="SSF55729">
    <property type="entry name" value="Acyl-CoA N-acyltransferases (Nat)"/>
    <property type="match status" value="1"/>
</dbReference>
<dbReference type="InterPro" id="IPR000182">
    <property type="entry name" value="GNAT_dom"/>
</dbReference>
<dbReference type="AlphaFoldDB" id="A0A853ACX6"/>
<evidence type="ECO:0000313" key="4">
    <source>
        <dbReference type="Proteomes" id="UP000567795"/>
    </source>
</evidence>
<dbReference type="Pfam" id="PF13508">
    <property type="entry name" value="Acetyltransf_7"/>
    <property type="match status" value="1"/>
</dbReference>
<name>A0A853ACX6_9ACTN</name>
<feature type="region of interest" description="Disordered" evidence="1">
    <location>
        <begin position="227"/>
        <end position="264"/>
    </location>
</feature>
<dbReference type="EMBL" id="JACBZD010000002">
    <property type="protein sequence ID" value="NYI08298.1"/>
    <property type="molecule type" value="Genomic_DNA"/>
</dbReference>
<evidence type="ECO:0000313" key="3">
    <source>
        <dbReference type="EMBL" id="NYI08298.1"/>
    </source>
</evidence>
<sequence length="420" mass="44163">MDEHAPLLLAVGNAVAQWSSRAELHGWQTEHGEGWLALRSGADGRASDRVLVTRRPGQPETVRRLITERLRDWGSRRSCIEDPFGVLDLSDLPAQESLHQAVMVRCPGPARSAGAVAAQGQRGPAAGPCGREGAGALAAEERRGGAAVARWLVDTPRKSDDPDHQLTHHPAMAAERATRAPAHCPGPVAEATVGPVVGPVAGFGKVRGLRSAPGGGGHLPAVERAVGAGQGSEPADGPGEWPDATPRPADGPGQGPGRAAHGARPAVWEATDAAELAEVERAIVHGFPLPAHQPYRRGGLLPPGLLDVPGWRFWLGRLDGRTAAGAFTFDDGRAVGLYSLATLPEFRSRGVAGAVVDAVLAAHPDRYVTLTATPAGQPLYRSRGFVVQTAARWWRTPAVGRYASAIGRRLTATRMTRRSP</sequence>
<keyword evidence="3" id="KW-0808">Transferase</keyword>
<protein>
    <submittedName>
        <fullName evidence="3">GNAT superfamily N-acetyltransferase</fullName>
    </submittedName>
</protein>
<keyword evidence="4" id="KW-1185">Reference proteome</keyword>
<dbReference type="GO" id="GO:0016747">
    <property type="term" value="F:acyltransferase activity, transferring groups other than amino-acyl groups"/>
    <property type="evidence" value="ECO:0007669"/>
    <property type="project" value="InterPro"/>
</dbReference>
<dbReference type="PROSITE" id="PS51186">
    <property type="entry name" value="GNAT"/>
    <property type="match status" value="1"/>
</dbReference>
<dbReference type="Proteomes" id="UP000567795">
    <property type="component" value="Unassembled WGS sequence"/>
</dbReference>
<comment type="caution">
    <text evidence="3">The sequence shown here is derived from an EMBL/GenBank/DDBJ whole genome shotgun (WGS) entry which is preliminary data.</text>
</comment>
<accession>A0A853ACX6</accession>